<evidence type="ECO:0000256" key="2">
    <source>
        <dbReference type="PROSITE-ProRule" id="PRU01379"/>
    </source>
</evidence>
<evidence type="ECO:0000256" key="1">
    <source>
        <dbReference type="ARBA" id="ARBA00001947"/>
    </source>
</evidence>
<dbReference type="Gene3D" id="3.40.630.10">
    <property type="entry name" value="Zn peptidases"/>
    <property type="match status" value="1"/>
</dbReference>
<dbReference type="InterPro" id="IPR040626">
    <property type="entry name" value="Pepdidase_M14_N"/>
</dbReference>
<sequence length="381" mass="43381">MKIFSNFESGSINVVKADHKDDIQLSIPNDNQSELHQWFHFRLESEAQQPHTIKLLDLANSAYPEGWNGYDVVASYDREEWFRIPSEFDGDTLTFTVIPENESMYFAYFAPYGYDRHQDLLHLAQSHYNCRLETLGHTLDNRDVSLLVIGDEHAADSEETAKKKIWVIARQHPGETMAEWFVEGLVQRLLDETDTVGRALLNKAVFYVVPNMNPDGSARGHLRLNAIGVNLNREWQTPSLEKSPEVFYVREKMLATGVDMFLDIHGDEAIPFNFVAGSEGIPSYDARLENLENKFKQALLTVTPEFQDEHGYGKDKPGEANLTVASNWVGEQFNCLSYTVEMPFKDHNNQPDSLYGWSPERSICFGHDTLAAVLAVTDDLR</sequence>
<dbReference type="GO" id="GO:0004181">
    <property type="term" value="F:metallocarboxypeptidase activity"/>
    <property type="evidence" value="ECO:0007669"/>
    <property type="project" value="InterPro"/>
</dbReference>
<comment type="similarity">
    <text evidence="2">Belongs to the peptidase M14 family.</text>
</comment>
<evidence type="ECO:0000313" key="4">
    <source>
        <dbReference type="EMBL" id="PSU99288.1"/>
    </source>
</evidence>
<dbReference type="SMART" id="SM00631">
    <property type="entry name" value="Zn_pept"/>
    <property type="match status" value="1"/>
</dbReference>
<protein>
    <recommendedName>
        <fullName evidence="3">Peptidase M14 domain-containing protein</fullName>
    </recommendedName>
</protein>
<dbReference type="GO" id="GO:0008270">
    <property type="term" value="F:zinc ion binding"/>
    <property type="evidence" value="ECO:0007669"/>
    <property type="project" value="InterPro"/>
</dbReference>
<comment type="cofactor">
    <cofactor evidence="1">
        <name>Zn(2+)</name>
        <dbReference type="ChEBI" id="CHEBI:29105"/>
    </cofactor>
</comment>
<dbReference type="PROSITE" id="PS52035">
    <property type="entry name" value="PEPTIDASE_M14"/>
    <property type="match status" value="1"/>
</dbReference>
<dbReference type="CDD" id="cd06234">
    <property type="entry name" value="M14_PaCCP-like"/>
    <property type="match status" value="1"/>
</dbReference>
<feature type="active site" description="Proton donor/acceptor" evidence="2">
    <location>
        <position position="341"/>
    </location>
</feature>
<gene>
    <name evidence="4" type="ORF">C9J27_10020</name>
</gene>
<dbReference type="InterPro" id="IPR050821">
    <property type="entry name" value="Cytosolic_carboxypeptidase"/>
</dbReference>
<dbReference type="Gene3D" id="2.60.40.3120">
    <property type="match status" value="1"/>
</dbReference>
<dbReference type="Proteomes" id="UP000241426">
    <property type="component" value="Unassembled WGS sequence"/>
</dbReference>
<dbReference type="EMBL" id="PYNF01000006">
    <property type="protein sequence ID" value="PSU99288.1"/>
    <property type="molecule type" value="Genomic_DNA"/>
</dbReference>
<dbReference type="RefSeq" id="WP_107289605.1">
    <property type="nucleotide sequence ID" value="NZ_PYNF01000006.1"/>
</dbReference>
<evidence type="ECO:0000259" key="3">
    <source>
        <dbReference type="PROSITE" id="PS52035"/>
    </source>
</evidence>
<dbReference type="SUPFAM" id="SSF53187">
    <property type="entry name" value="Zn-dependent exopeptidases"/>
    <property type="match status" value="1"/>
</dbReference>
<dbReference type="AlphaFoldDB" id="A0A2T3KIZ3"/>
<comment type="caution">
    <text evidence="4">The sequence shown here is derived from an EMBL/GenBank/DDBJ whole genome shotgun (WGS) entry which is preliminary data.</text>
</comment>
<name>A0A2T3KIZ3_9GAMM</name>
<feature type="domain" description="Peptidase M14" evidence="3">
    <location>
        <begin position="110"/>
        <end position="380"/>
    </location>
</feature>
<proteinExistence type="inferred from homology"/>
<dbReference type="PANTHER" id="PTHR12756:SF11">
    <property type="entry name" value="CYTOSOLIC CARBOXYPEPTIDASE 1"/>
    <property type="match status" value="1"/>
</dbReference>
<organism evidence="4 5">
    <name type="scientific">Photobacterium kishitanii</name>
    <dbReference type="NCBI Taxonomy" id="318456"/>
    <lineage>
        <taxon>Bacteria</taxon>
        <taxon>Pseudomonadati</taxon>
        <taxon>Pseudomonadota</taxon>
        <taxon>Gammaproteobacteria</taxon>
        <taxon>Vibrionales</taxon>
        <taxon>Vibrionaceae</taxon>
        <taxon>Photobacterium</taxon>
    </lineage>
</organism>
<dbReference type="GO" id="GO:0006508">
    <property type="term" value="P:proteolysis"/>
    <property type="evidence" value="ECO:0007669"/>
    <property type="project" value="InterPro"/>
</dbReference>
<reference evidence="4 5" key="1">
    <citation type="submission" date="2018-01" db="EMBL/GenBank/DDBJ databases">
        <title>Whole genome sequencing of Histamine producing bacteria.</title>
        <authorList>
            <person name="Butler K."/>
        </authorList>
    </citation>
    <scope>NUCLEOTIDE SEQUENCE [LARGE SCALE GENOMIC DNA]</scope>
    <source>
        <strain evidence="4 5">FS-7.2</strain>
    </source>
</reference>
<accession>A0A2T3KIZ3</accession>
<dbReference type="PANTHER" id="PTHR12756">
    <property type="entry name" value="CYTOSOLIC CARBOXYPEPTIDASE"/>
    <property type="match status" value="1"/>
</dbReference>
<evidence type="ECO:0000313" key="5">
    <source>
        <dbReference type="Proteomes" id="UP000241426"/>
    </source>
</evidence>
<dbReference type="Pfam" id="PF18027">
    <property type="entry name" value="Pepdidase_M14_N"/>
    <property type="match status" value="1"/>
</dbReference>
<dbReference type="InterPro" id="IPR000834">
    <property type="entry name" value="Peptidase_M14"/>
</dbReference>
<dbReference type="Pfam" id="PF00246">
    <property type="entry name" value="Peptidase_M14"/>
    <property type="match status" value="1"/>
</dbReference>